<organism evidence="1 2">
    <name type="scientific">Candidatus Nitrosotenuis cloacae</name>
    <dbReference type="NCBI Taxonomy" id="1603555"/>
    <lineage>
        <taxon>Archaea</taxon>
        <taxon>Nitrososphaerota</taxon>
        <taxon>Candidatus Nitrosotenuis</taxon>
    </lineage>
</organism>
<keyword evidence="2" id="KW-1185">Reference proteome</keyword>
<reference evidence="1 2" key="1">
    <citation type="journal article" date="2016" name="Sci. Rep.">
        <title>A novel ammonia-oxidizing archaeon from wastewater treatment plant: Its enrichment, physiological and genomic characteristics.</title>
        <authorList>
            <person name="Li Y."/>
            <person name="Ding K."/>
            <person name="Wen X."/>
            <person name="Zhang B."/>
            <person name="Shen B."/>
            <person name="Yang Y."/>
        </authorList>
    </citation>
    <scope>NUCLEOTIDE SEQUENCE [LARGE SCALE GENOMIC DNA]</scope>
    <source>
        <strain evidence="1 2">SAT1</strain>
    </source>
</reference>
<dbReference type="OrthoDB" id="10985at2157"/>
<dbReference type="RefSeq" id="WP_048187511.1">
    <property type="nucleotide sequence ID" value="NZ_CP011097.1"/>
</dbReference>
<evidence type="ECO:0000313" key="1">
    <source>
        <dbReference type="EMBL" id="AJZ75114.1"/>
    </source>
</evidence>
<sequence length="202" mass="22602">MAGLDRLLAKSLDTIIRENLGDKTVKKIEDRLFEKYGISLTQSIEQFQKLDAVLREYFGAGADGLEQRFLKTACEIKATNGENWITIDNQELTKIILESFGDDDKKKILGTLNGESMIISQIIETCDIPQTSGYRKINALIDDGLLIPSGFITTQDGKKVSKYRSMFDNIKIDIIKNKITVTLHLAKEDYSSSSILAVCSQN</sequence>
<proteinExistence type="predicted"/>
<dbReference type="Proteomes" id="UP000266745">
    <property type="component" value="Chromosome"/>
</dbReference>
<dbReference type="EMBL" id="CP011097">
    <property type="protein sequence ID" value="AJZ75114.1"/>
    <property type="molecule type" value="Genomic_DNA"/>
</dbReference>
<dbReference type="GeneID" id="24874849"/>
<protein>
    <submittedName>
        <fullName evidence="1">Transcriptional regulator</fullName>
    </submittedName>
</protein>
<accession>A0A3G1B2Y6</accession>
<name>A0A3G1B2Y6_9ARCH</name>
<gene>
    <name evidence="1" type="ORF">SU86_000465</name>
</gene>
<dbReference type="KEGG" id="tah:SU86_000465"/>
<evidence type="ECO:0000313" key="2">
    <source>
        <dbReference type="Proteomes" id="UP000266745"/>
    </source>
</evidence>
<dbReference type="AlphaFoldDB" id="A0A3G1B2Y6"/>